<dbReference type="Pfam" id="PF19088">
    <property type="entry name" value="TUTase"/>
    <property type="match status" value="1"/>
</dbReference>
<evidence type="ECO:0000256" key="1">
    <source>
        <dbReference type="SAM" id="MobiDB-lite"/>
    </source>
</evidence>
<reference evidence="3" key="2">
    <citation type="submission" date="2025-09" db="UniProtKB">
        <authorList>
            <consortium name="Ensembl"/>
        </authorList>
    </citation>
    <scope>IDENTIFICATION</scope>
</reference>
<reference evidence="3" key="1">
    <citation type="submission" date="2025-08" db="UniProtKB">
        <authorList>
            <consortium name="Ensembl"/>
        </authorList>
    </citation>
    <scope>IDENTIFICATION</scope>
</reference>
<dbReference type="AlphaFoldDB" id="A0A3B3C8F9"/>
<accession>A0A3B3C8F9</accession>
<dbReference type="InterPro" id="IPR045100">
    <property type="entry name" value="TUT4/7_NTP_transf"/>
</dbReference>
<dbReference type="Ensembl" id="ENSOMET00000021988.1">
    <property type="protein sequence ID" value="ENSOMEP00000014095.1"/>
    <property type="gene ID" value="ENSOMEG00000015575.1"/>
</dbReference>
<name>A0A3B3C8F9_ORYME</name>
<dbReference type="GO" id="GO:0016779">
    <property type="term" value="F:nucleotidyltransferase activity"/>
    <property type="evidence" value="ECO:0007669"/>
    <property type="project" value="InterPro"/>
</dbReference>
<feature type="region of interest" description="Disordered" evidence="1">
    <location>
        <begin position="1"/>
        <end position="30"/>
    </location>
</feature>
<keyword evidence="4" id="KW-1185">Reference proteome</keyword>
<dbReference type="STRING" id="30732.ENSOMEP00000014095"/>
<dbReference type="SUPFAM" id="SSF57667">
    <property type="entry name" value="beta-beta-alpha zinc fingers"/>
    <property type="match status" value="1"/>
</dbReference>
<dbReference type="InterPro" id="IPR013087">
    <property type="entry name" value="Znf_C2H2_type"/>
</dbReference>
<evidence type="ECO:0000259" key="2">
    <source>
        <dbReference type="PROSITE" id="PS00028"/>
    </source>
</evidence>
<feature type="domain" description="C2H2-type" evidence="2">
    <location>
        <begin position="92"/>
        <end position="114"/>
    </location>
</feature>
<dbReference type="Proteomes" id="UP000261560">
    <property type="component" value="Unplaced"/>
</dbReference>
<organism evidence="3 4">
    <name type="scientific">Oryzias melastigma</name>
    <name type="common">Marine medaka</name>
    <dbReference type="NCBI Taxonomy" id="30732"/>
    <lineage>
        <taxon>Eukaryota</taxon>
        <taxon>Metazoa</taxon>
        <taxon>Chordata</taxon>
        <taxon>Craniata</taxon>
        <taxon>Vertebrata</taxon>
        <taxon>Euteleostomi</taxon>
        <taxon>Actinopterygii</taxon>
        <taxon>Neopterygii</taxon>
        <taxon>Teleostei</taxon>
        <taxon>Neoteleostei</taxon>
        <taxon>Acanthomorphata</taxon>
        <taxon>Ovalentaria</taxon>
        <taxon>Atherinomorphae</taxon>
        <taxon>Beloniformes</taxon>
        <taxon>Adrianichthyidae</taxon>
        <taxon>Oryziinae</taxon>
        <taxon>Oryzias</taxon>
    </lineage>
</organism>
<evidence type="ECO:0000313" key="4">
    <source>
        <dbReference type="Proteomes" id="UP000261560"/>
    </source>
</evidence>
<dbReference type="GeneTree" id="ENSGT00940000156859"/>
<evidence type="ECO:0000313" key="3">
    <source>
        <dbReference type="Ensembl" id="ENSOMEP00000014095.1"/>
    </source>
</evidence>
<dbReference type="PaxDb" id="30732-ENSOMEP00000014095"/>
<feature type="compositionally biased region" description="Basic residues" evidence="1">
    <location>
        <begin position="21"/>
        <end position="30"/>
    </location>
</feature>
<dbReference type="OMA" id="SIPHAFK"/>
<dbReference type="PROSITE" id="PS00028">
    <property type="entry name" value="ZINC_FINGER_C2H2_1"/>
    <property type="match status" value="1"/>
</dbReference>
<sequence length="184" mass="20999">MHDQSQGQGSRAAGGQQGKKNQGKRWRNNWRVKEKRAFAEENANLVIEESKLSVKELQSLRQAEKRLKKDEVYSLTKVFNPSRSNPGALYACALCDFLLDSLSDAYRHIRDRRHKKRVREKQEEAMLTEIPPPGPEQVSAVTSALEAVMQEHGIKDQDVENRRSAVSIMQELLQSVLPEEIFAE</sequence>
<proteinExistence type="predicted"/>
<protein>
    <recommendedName>
        <fullName evidence="2">C2H2-type domain-containing protein</fullName>
    </recommendedName>
</protein>
<dbReference type="InterPro" id="IPR036236">
    <property type="entry name" value="Znf_C2H2_sf"/>
</dbReference>
<feature type="compositionally biased region" description="Low complexity" evidence="1">
    <location>
        <begin position="1"/>
        <end position="20"/>
    </location>
</feature>